<protein>
    <recommendedName>
        <fullName evidence="4">Protein-L-isoaspartate O-methyltransferase</fullName>
        <ecNumber evidence="3">2.1.1.77</ecNumber>
    </recommendedName>
    <alternativeName>
        <fullName evidence="11">L-isoaspartyl protein carboxyl methyltransferase</fullName>
    </alternativeName>
    <alternativeName>
        <fullName evidence="9">Protein L-isoaspartyl methyltransferase</fullName>
    </alternativeName>
    <alternativeName>
        <fullName evidence="10">Protein-beta-aspartate methyltransferase</fullName>
    </alternativeName>
</protein>
<dbReference type="Gene3D" id="3.40.50.150">
    <property type="entry name" value="Vaccinia Virus protein VP39"/>
    <property type="match status" value="1"/>
</dbReference>
<dbReference type="RefSeq" id="WP_183827402.1">
    <property type="nucleotide sequence ID" value="NZ_JACIGW010000005.1"/>
</dbReference>
<dbReference type="EC" id="2.1.1.77" evidence="3"/>
<dbReference type="EMBL" id="JACIGY010000006">
    <property type="protein sequence ID" value="MBB4413452.1"/>
    <property type="molecule type" value="Genomic_DNA"/>
</dbReference>
<dbReference type="Proteomes" id="UP000524535">
    <property type="component" value="Unassembled WGS sequence"/>
</dbReference>
<evidence type="ECO:0000256" key="2">
    <source>
        <dbReference type="ARBA" id="ARBA00005369"/>
    </source>
</evidence>
<evidence type="ECO:0000256" key="3">
    <source>
        <dbReference type="ARBA" id="ARBA00011890"/>
    </source>
</evidence>
<evidence type="ECO:0000256" key="5">
    <source>
        <dbReference type="ARBA" id="ARBA00022490"/>
    </source>
</evidence>
<evidence type="ECO:0000256" key="7">
    <source>
        <dbReference type="ARBA" id="ARBA00022679"/>
    </source>
</evidence>
<evidence type="ECO:0000256" key="10">
    <source>
        <dbReference type="ARBA" id="ARBA00031323"/>
    </source>
</evidence>
<evidence type="ECO:0000256" key="6">
    <source>
        <dbReference type="ARBA" id="ARBA00022603"/>
    </source>
</evidence>
<sequence length="291" mass="32238">MNLEDQPAHRRNYALQLLAKAGVDDNARLLAAFARVPREDYVGPPPWIFDDIFGSGYRPVASTDPIVLYQDVLVGLKTEKGINNGSPSLHAAAFDAFKIREGETVVHMGAGVGYYTAIMAELVGPSGRVIGVEYDASLAQRATANLASYANVEVVQGDAFDWPREEADVIYANFALDHPPEAWIEKLAPYGRLIFPLGIPAIEKSRIGFTRHAGYLMIDRQAEGFGARFLQIVSFIWGESTRPVPEGRHAGLEAAFRARGLRRVRSLRWKTEATGEEWYGEKDWGLSFDEP</sequence>
<evidence type="ECO:0000313" key="13">
    <source>
        <dbReference type="EMBL" id="MBB4413452.1"/>
    </source>
</evidence>
<evidence type="ECO:0000256" key="8">
    <source>
        <dbReference type="ARBA" id="ARBA00022691"/>
    </source>
</evidence>
<name>A0A7W6Y5C8_9HYPH</name>
<gene>
    <name evidence="13" type="ORF">GGE31_003980</name>
    <name evidence="12" type="ORF">GGE33_004281</name>
    <name evidence="14" type="ORF">GGE35_003922</name>
</gene>
<dbReference type="Proteomes" id="UP000576087">
    <property type="component" value="Unassembled WGS sequence"/>
</dbReference>
<dbReference type="GO" id="GO:0032259">
    <property type="term" value="P:methylation"/>
    <property type="evidence" value="ECO:0007669"/>
    <property type="project" value="UniProtKB-KW"/>
</dbReference>
<comment type="similarity">
    <text evidence="2">Belongs to the methyltransferase superfamily. L-isoaspartyl/D-aspartyl protein methyltransferase family.</text>
</comment>
<keyword evidence="7 14" id="KW-0808">Transferase</keyword>
<dbReference type="AlphaFoldDB" id="A0A7W6Y5C8"/>
<dbReference type="EMBL" id="JACIHM010000006">
    <property type="protein sequence ID" value="MBB4448085.1"/>
    <property type="molecule type" value="Genomic_DNA"/>
</dbReference>
<dbReference type="GO" id="GO:0004719">
    <property type="term" value="F:protein-L-isoaspartate (D-aspartate) O-methyltransferase activity"/>
    <property type="evidence" value="ECO:0007669"/>
    <property type="project" value="UniProtKB-EC"/>
</dbReference>
<evidence type="ECO:0000256" key="9">
    <source>
        <dbReference type="ARBA" id="ARBA00030757"/>
    </source>
</evidence>
<evidence type="ECO:0000313" key="17">
    <source>
        <dbReference type="Proteomes" id="UP000576087"/>
    </source>
</evidence>
<evidence type="ECO:0000256" key="4">
    <source>
        <dbReference type="ARBA" id="ARBA00013346"/>
    </source>
</evidence>
<dbReference type="SUPFAM" id="SSF53335">
    <property type="entry name" value="S-adenosyl-L-methionine-dependent methyltransferases"/>
    <property type="match status" value="1"/>
</dbReference>
<keyword evidence="16" id="KW-1185">Reference proteome</keyword>
<organism evidence="14 17">
    <name type="scientific">Aliirhizobium cellulosilyticum</name>
    <dbReference type="NCBI Taxonomy" id="393664"/>
    <lineage>
        <taxon>Bacteria</taxon>
        <taxon>Pseudomonadati</taxon>
        <taxon>Pseudomonadota</taxon>
        <taxon>Alphaproteobacteria</taxon>
        <taxon>Hyphomicrobiales</taxon>
        <taxon>Rhizobiaceae</taxon>
        <taxon>Aliirhizobium</taxon>
    </lineage>
</organism>
<dbReference type="PANTHER" id="PTHR11579">
    <property type="entry name" value="PROTEIN-L-ISOASPARTATE O-METHYLTRANSFERASE"/>
    <property type="match status" value="1"/>
</dbReference>
<comment type="subcellular location">
    <subcellularLocation>
        <location evidence="1">Cytoplasm</location>
    </subcellularLocation>
</comment>
<dbReference type="InterPro" id="IPR029063">
    <property type="entry name" value="SAM-dependent_MTases_sf"/>
</dbReference>
<dbReference type="EMBL" id="JACIGW010000005">
    <property type="protein sequence ID" value="MBB4350516.1"/>
    <property type="molecule type" value="Genomic_DNA"/>
</dbReference>
<evidence type="ECO:0000313" key="14">
    <source>
        <dbReference type="EMBL" id="MBB4448085.1"/>
    </source>
</evidence>
<evidence type="ECO:0000256" key="11">
    <source>
        <dbReference type="ARBA" id="ARBA00031350"/>
    </source>
</evidence>
<evidence type="ECO:0000313" key="16">
    <source>
        <dbReference type="Proteomes" id="UP000524535"/>
    </source>
</evidence>
<evidence type="ECO:0000313" key="15">
    <source>
        <dbReference type="Proteomes" id="UP000520770"/>
    </source>
</evidence>
<dbReference type="InterPro" id="IPR000682">
    <property type="entry name" value="PCMT"/>
</dbReference>
<dbReference type="Pfam" id="PF01135">
    <property type="entry name" value="PCMT"/>
    <property type="match status" value="1"/>
</dbReference>
<keyword evidence="6 14" id="KW-0489">Methyltransferase</keyword>
<comment type="caution">
    <text evidence="14">The sequence shown here is derived from an EMBL/GenBank/DDBJ whole genome shotgun (WGS) entry which is preliminary data.</text>
</comment>
<dbReference type="Proteomes" id="UP000520770">
    <property type="component" value="Unassembled WGS sequence"/>
</dbReference>
<dbReference type="GO" id="GO:0005737">
    <property type="term" value="C:cytoplasm"/>
    <property type="evidence" value="ECO:0007669"/>
    <property type="project" value="UniProtKB-SubCell"/>
</dbReference>
<keyword evidence="8" id="KW-0949">S-adenosyl-L-methionine</keyword>
<dbReference type="PANTHER" id="PTHR11579:SF0">
    <property type="entry name" value="PROTEIN-L-ISOASPARTATE(D-ASPARTATE) O-METHYLTRANSFERASE"/>
    <property type="match status" value="1"/>
</dbReference>
<dbReference type="CDD" id="cd02440">
    <property type="entry name" value="AdoMet_MTases"/>
    <property type="match status" value="1"/>
</dbReference>
<reference evidence="15 16" key="1">
    <citation type="submission" date="2020-08" db="EMBL/GenBank/DDBJ databases">
        <title>Genomic Encyclopedia of Type Strains, Phase IV (KMG-V): Genome sequencing to study the core and pangenomes of soil and plant-associated prokaryotes.</title>
        <authorList>
            <person name="Whitman W."/>
        </authorList>
    </citation>
    <scope>NUCLEOTIDE SEQUENCE [LARGE SCALE GENOMIC DNA]</scope>
    <source>
        <strain evidence="13 16">SEMIA 444</strain>
        <strain evidence="12 15">SEMIA 448</strain>
        <strain evidence="14 17">SEMIA 452</strain>
    </source>
</reference>
<keyword evidence="5" id="KW-0963">Cytoplasm</keyword>
<evidence type="ECO:0000313" key="12">
    <source>
        <dbReference type="EMBL" id="MBB4350516.1"/>
    </source>
</evidence>
<proteinExistence type="inferred from homology"/>
<accession>A0A7W6Y5C8</accession>
<evidence type="ECO:0000256" key="1">
    <source>
        <dbReference type="ARBA" id="ARBA00004496"/>
    </source>
</evidence>